<dbReference type="InterPro" id="IPR058625">
    <property type="entry name" value="MdtA-like_BSH"/>
</dbReference>
<dbReference type="InterPro" id="IPR058636">
    <property type="entry name" value="Beta-barrel_YknX"/>
</dbReference>
<keyword evidence="7" id="KW-1185">Reference proteome</keyword>
<dbReference type="AlphaFoldDB" id="A0A347ZRM7"/>
<dbReference type="Gene3D" id="1.10.287.470">
    <property type="entry name" value="Helix hairpin bin"/>
    <property type="match status" value="1"/>
</dbReference>
<evidence type="ECO:0000313" key="6">
    <source>
        <dbReference type="EMBL" id="REG11487.1"/>
    </source>
</evidence>
<dbReference type="SUPFAM" id="SSF111369">
    <property type="entry name" value="HlyD-like secretion proteins"/>
    <property type="match status" value="2"/>
</dbReference>
<evidence type="ECO:0000256" key="1">
    <source>
        <dbReference type="ARBA" id="ARBA00004196"/>
    </source>
</evidence>
<dbReference type="InterPro" id="IPR050465">
    <property type="entry name" value="UPF0194_transport"/>
</dbReference>
<feature type="coiled-coil region" evidence="3">
    <location>
        <begin position="283"/>
        <end position="317"/>
    </location>
</feature>
<reference evidence="6 7" key="1">
    <citation type="submission" date="2018-08" db="EMBL/GenBank/DDBJ databases">
        <title>Genomic Encyclopedia of Type Strains, Phase IV (KMG-IV): sequencing the most valuable type-strain genomes for metagenomic binning, comparative biology and taxonomic classification.</title>
        <authorList>
            <person name="Goeker M."/>
        </authorList>
    </citation>
    <scope>NUCLEOTIDE SEQUENCE [LARGE SCALE GENOMIC DNA]</scope>
    <source>
        <strain evidence="6 7">DSM 23923</strain>
    </source>
</reference>
<organism evidence="6 7">
    <name type="scientific">Pelolinea submarina</name>
    <dbReference type="NCBI Taxonomy" id="913107"/>
    <lineage>
        <taxon>Bacteria</taxon>
        <taxon>Bacillati</taxon>
        <taxon>Chloroflexota</taxon>
        <taxon>Anaerolineae</taxon>
        <taxon>Anaerolineales</taxon>
        <taxon>Anaerolineaceae</taxon>
        <taxon>Pelolinea</taxon>
    </lineage>
</organism>
<proteinExistence type="predicted"/>
<dbReference type="OrthoDB" id="140298at2"/>
<dbReference type="Gene3D" id="2.40.30.170">
    <property type="match status" value="1"/>
</dbReference>
<dbReference type="PANTHER" id="PTHR32347:SF23">
    <property type="entry name" value="BLL5650 PROTEIN"/>
    <property type="match status" value="1"/>
</dbReference>
<protein>
    <submittedName>
        <fullName evidence="6">Biotin/lipoyl-binding protein</fullName>
    </submittedName>
</protein>
<evidence type="ECO:0000313" key="7">
    <source>
        <dbReference type="Proteomes" id="UP000256388"/>
    </source>
</evidence>
<comment type="subcellular location">
    <subcellularLocation>
        <location evidence="1">Cell envelope</location>
    </subcellularLocation>
</comment>
<gene>
    <name evidence="6" type="ORF">DFR64_1376</name>
</gene>
<accession>A0A347ZRM7</accession>
<dbReference type="RefSeq" id="WP_116224617.1">
    <property type="nucleotide sequence ID" value="NZ_AP018437.1"/>
</dbReference>
<dbReference type="EMBL" id="QUMS01000001">
    <property type="protein sequence ID" value="REG11487.1"/>
    <property type="molecule type" value="Genomic_DNA"/>
</dbReference>
<dbReference type="PROSITE" id="PS51257">
    <property type="entry name" value="PROKAR_LIPOPROTEIN"/>
    <property type="match status" value="1"/>
</dbReference>
<feature type="coiled-coil region" evidence="3">
    <location>
        <begin position="217"/>
        <end position="244"/>
    </location>
</feature>
<evidence type="ECO:0000259" key="5">
    <source>
        <dbReference type="Pfam" id="PF25990"/>
    </source>
</evidence>
<dbReference type="PANTHER" id="PTHR32347">
    <property type="entry name" value="EFFLUX SYSTEM COMPONENT YKNX-RELATED"/>
    <property type="match status" value="1"/>
</dbReference>
<dbReference type="Gene3D" id="2.40.50.100">
    <property type="match status" value="2"/>
</dbReference>
<dbReference type="Pfam" id="PF25917">
    <property type="entry name" value="BSH_RND"/>
    <property type="match status" value="1"/>
</dbReference>
<evidence type="ECO:0000256" key="2">
    <source>
        <dbReference type="ARBA" id="ARBA00023054"/>
    </source>
</evidence>
<feature type="coiled-coil region" evidence="3">
    <location>
        <begin position="82"/>
        <end position="116"/>
    </location>
</feature>
<keyword evidence="2 3" id="KW-0175">Coiled coil</keyword>
<sequence>MKNKKTMLIISVVVIGLLAAACGGLNQNGEALSASGTISSTSVNIAPEVSGKIAEVAAQEGDEVQKGDLLFRVEDDLLQSQYDQAEASRKVAEMAVQAAEDQLATAKIQYDLVAQQAQSAMPDYYQTTWDKSPLDEFDRPAWYFTQSEEITAAQNVVADAQTKLDAKLKEMDKVLADANNAGFVDLEKRLANAQYTLRAADSTLEIAKDAADNDALEENAQDQYDLALADLENVQKEYDQALNTTAAEDVLDARAAAAVAQVQLDNARNLLAEVQVGSDSLQVQSAAAAVQQAQSALDQAQANLSAAEANVKTLNIQLEKTKVYAPISGVVLLKNLEEGELVNAGSQVMKVGNLDEVKVTVYIPEDQYGLINLGQDVVVTVDSFPEKSYTGKVAYISDEAEFTPSNVQTVEGRKSTVFAVEITLPNPDHDLKSGMPADVKFIQ</sequence>
<feature type="domain" description="YknX-like beta-barrel" evidence="5">
    <location>
        <begin position="359"/>
        <end position="436"/>
    </location>
</feature>
<feature type="domain" description="Multidrug resistance protein MdtA-like barrel-sandwich hybrid" evidence="4">
    <location>
        <begin position="42"/>
        <end position="348"/>
    </location>
</feature>
<dbReference type="Proteomes" id="UP000256388">
    <property type="component" value="Unassembled WGS sequence"/>
</dbReference>
<evidence type="ECO:0000256" key="3">
    <source>
        <dbReference type="SAM" id="Coils"/>
    </source>
</evidence>
<evidence type="ECO:0000259" key="4">
    <source>
        <dbReference type="Pfam" id="PF25917"/>
    </source>
</evidence>
<name>A0A347ZRM7_9CHLR</name>
<dbReference type="Pfam" id="PF25990">
    <property type="entry name" value="Beta-barrel_YknX"/>
    <property type="match status" value="1"/>
</dbReference>
<dbReference type="GO" id="GO:0030313">
    <property type="term" value="C:cell envelope"/>
    <property type="evidence" value="ECO:0007669"/>
    <property type="project" value="UniProtKB-SubCell"/>
</dbReference>
<comment type="caution">
    <text evidence="6">The sequence shown here is derived from an EMBL/GenBank/DDBJ whole genome shotgun (WGS) entry which is preliminary data.</text>
</comment>